<comment type="caution">
    <text evidence="4">The sequence shown here is derived from an EMBL/GenBank/DDBJ whole genome shotgun (WGS) entry which is preliminary data.</text>
</comment>
<evidence type="ECO:0000256" key="1">
    <source>
        <dbReference type="ARBA" id="ARBA00023125"/>
    </source>
</evidence>
<feature type="region of interest" description="Disordered" evidence="2">
    <location>
        <begin position="53"/>
        <end position="78"/>
    </location>
</feature>
<dbReference type="SUPFAM" id="SSF46689">
    <property type="entry name" value="Homeodomain-like"/>
    <property type="match status" value="1"/>
</dbReference>
<feature type="compositionally biased region" description="Acidic residues" evidence="2">
    <location>
        <begin position="618"/>
        <end position="633"/>
    </location>
</feature>
<dbReference type="AlphaFoldDB" id="A0AAE1D023"/>
<evidence type="ECO:0000259" key="3">
    <source>
        <dbReference type="PROSITE" id="PS51253"/>
    </source>
</evidence>
<keyword evidence="5" id="KW-1185">Reference proteome</keyword>
<dbReference type="PROSITE" id="PS51253">
    <property type="entry name" value="HTH_CENPB"/>
    <property type="match status" value="1"/>
</dbReference>
<dbReference type="PANTHER" id="PTHR19303:SF74">
    <property type="entry name" value="POGO TRANSPOSABLE ELEMENT WITH KRAB DOMAIN"/>
    <property type="match status" value="1"/>
</dbReference>
<organism evidence="4 5">
    <name type="scientific">Elysia crispata</name>
    <name type="common">lettuce slug</name>
    <dbReference type="NCBI Taxonomy" id="231223"/>
    <lineage>
        <taxon>Eukaryota</taxon>
        <taxon>Metazoa</taxon>
        <taxon>Spiralia</taxon>
        <taxon>Lophotrochozoa</taxon>
        <taxon>Mollusca</taxon>
        <taxon>Gastropoda</taxon>
        <taxon>Heterobranchia</taxon>
        <taxon>Euthyneura</taxon>
        <taxon>Panpulmonata</taxon>
        <taxon>Sacoglossa</taxon>
        <taxon>Placobranchoidea</taxon>
        <taxon>Plakobranchidae</taxon>
        <taxon>Elysia</taxon>
    </lineage>
</organism>
<accession>A0AAE1D023</accession>
<evidence type="ECO:0000256" key="2">
    <source>
        <dbReference type="SAM" id="MobiDB-lite"/>
    </source>
</evidence>
<dbReference type="Pfam" id="PF03184">
    <property type="entry name" value="DDE_1"/>
    <property type="match status" value="1"/>
</dbReference>
<dbReference type="InterPro" id="IPR050863">
    <property type="entry name" value="CenT-Element_Derived"/>
</dbReference>
<sequence>MVCRGQQKQSNKVTVQERGATLDLEERLNRLSNIWFVCWKREHFARECRERMKAASRQDSDRAQPAARGQSVGVRSNGQTINPVVLTDSWCTSKPVFQTQLGKDDDSSHRYSNNVRQAYYALQVEANVAETNCSKVVEIVGKHLFNIEFQENLPSASTSLNFDREAHIVAKQQPGARNYKNYTEETLLKAIEECKKVSIEDVSKIYNIPIRALRNKVNGRHPKSVGGQAVLSAELEDKILDHILKCSDYGMPMSADDIKFMVKMMLDKLNMTIPRFRSNLPGPDWVKAFLSRHNNQLCQRNCQNIKRTRAEVDNEQIEKYFTNLTQTLDGVPLANILNYDETNLSDEPGQKKCVFRRGIKYPERVINFSKGNISVMFSGTAAGELLPPYVIYKAEHLWQSWIEHGPPGSRFGRSKNGWMDGANFTEWFMTIVVPWARKREGMKALIGDNLSSHISPQVIEKCEKLNIAFILLPPNATDKLQPLDVSFFAPLKKQWRKQLEDYRRKYPSSSSLDKSQFPSMLNKLIDSLGMRSSQNLISGFRACGIAPLDREAVLKKFPCSQTTPETENRDDCPALNNEQSDNGPTPSSSSTSTQDQPTPGPSSQTSPQRESKSSNSESESDFPPDVSDDDEDWVPQPRKRLRKNLF</sequence>
<feature type="compositionally biased region" description="Basic residues" evidence="2">
    <location>
        <begin position="637"/>
        <end position="646"/>
    </location>
</feature>
<keyword evidence="1" id="KW-0238">DNA-binding</keyword>
<dbReference type="InterPro" id="IPR004875">
    <property type="entry name" value="DDE_SF_endonuclease_dom"/>
</dbReference>
<dbReference type="Proteomes" id="UP001283361">
    <property type="component" value="Unassembled WGS sequence"/>
</dbReference>
<feature type="domain" description="HTH CENPB-type" evidence="3">
    <location>
        <begin position="223"/>
        <end position="299"/>
    </location>
</feature>
<dbReference type="Gene3D" id="3.30.420.10">
    <property type="entry name" value="Ribonuclease H-like superfamily/Ribonuclease H"/>
    <property type="match status" value="1"/>
</dbReference>
<proteinExistence type="predicted"/>
<dbReference type="EMBL" id="JAWDGP010006009">
    <property type="protein sequence ID" value="KAK3748575.1"/>
    <property type="molecule type" value="Genomic_DNA"/>
</dbReference>
<reference evidence="4" key="1">
    <citation type="journal article" date="2023" name="G3 (Bethesda)">
        <title>A reference genome for the long-term kleptoplast-retaining sea slug Elysia crispata morphotype clarki.</title>
        <authorList>
            <person name="Eastman K.E."/>
            <person name="Pendleton A.L."/>
            <person name="Shaikh M.A."/>
            <person name="Suttiyut T."/>
            <person name="Ogas R."/>
            <person name="Tomko P."/>
            <person name="Gavelis G."/>
            <person name="Widhalm J.R."/>
            <person name="Wisecaver J.H."/>
        </authorList>
    </citation>
    <scope>NUCLEOTIDE SEQUENCE</scope>
    <source>
        <strain evidence="4">ECLA1</strain>
    </source>
</reference>
<dbReference type="GO" id="GO:0003677">
    <property type="term" value="F:DNA binding"/>
    <property type="evidence" value="ECO:0007669"/>
    <property type="project" value="UniProtKB-KW"/>
</dbReference>
<protein>
    <recommendedName>
        <fullName evidence="3">HTH CENPB-type domain-containing protein</fullName>
    </recommendedName>
</protein>
<feature type="compositionally biased region" description="Low complexity" evidence="2">
    <location>
        <begin position="579"/>
        <end position="617"/>
    </location>
</feature>
<feature type="compositionally biased region" description="Basic and acidic residues" evidence="2">
    <location>
        <begin position="53"/>
        <end position="62"/>
    </location>
</feature>
<dbReference type="InterPro" id="IPR009057">
    <property type="entry name" value="Homeodomain-like_sf"/>
</dbReference>
<evidence type="ECO:0000313" key="4">
    <source>
        <dbReference type="EMBL" id="KAK3748575.1"/>
    </source>
</evidence>
<dbReference type="GO" id="GO:0005634">
    <property type="term" value="C:nucleus"/>
    <property type="evidence" value="ECO:0007669"/>
    <property type="project" value="TreeGrafter"/>
</dbReference>
<dbReference type="InterPro" id="IPR006600">
    <property type="entry name" value="HTH_CenpB_DNA-bd_dom"/>
</dbReference>
<name>A0AAE1D023_9GAST</name>
<gene>
    <name evidence="4" type="ORF">RRG08_011657</name>
</gene>
<feature type="region of interest" description="Disordered" evidence="2">
    <location>
        <begin position="559"/>
        <end position="646"/>
    </location>
</feature>
<dbReference type="PANTHER" id="PTHR19303">
    <property type="entry name" value="TRANSPOSON"/>
    <property type="match status" value="1"/>
</dbReference>
<evidence type="ECO:0000313" key="5">
    <source>
        <dbReference type="Proteomes" id="UP001283361"/>
    </source>
</evidence>
<dbReference type="InterPro" id="IPR036397">
    <property type="entry name" value="RNaseH_sf"/>
</dbReference>